<dbReference type="EMBL" id="CM016559">
    <property type="protein sequence ID" value="TKW01533.1"/>
    <property type="molecule type" value="Genomic_DNA"/>
</dbReference>
<dbReference type="Proteomes" id="UP000298652">
    <property type="component" value="Chromosome 8"/>
</dbReference>
<dbReference type="Gramene" id="TKW01533">
    <property type="protein sequence ID" value="TKW01533"/>
    <property type="gene ID" value="SEVIR_8G187200v2"/>
</dbReference>
<evidence type="ECO:0000313" key="2">
    <source>
        <dbReference type="EMBL" id="TKW01533.1"/>
    </source>
</evidence>
<feature type="region of interest" description="Disordered" evidence="1">
    <location>
        <begin position="143"/>
        <end position="201"/>
    </location>
</feature>
<dbReference type="PANTHER" id="PTHR47069">
    <property type="match status" value="1"/>
</dbReference>
<dbReference type="AlphaFoldDB" id="A0A4U6TKN5"/>
<accession>A0A4U6TKN5</accession>
<dbReference type="OMA" id="MHEQRIA"/>
<dbReference type="PANTHER" id="PTHR47069:SF11">
    <property type="entry name" value="OS04G0275550 PROTEIN"/>
    <property type="match status" value="1"/>
</dbReference>
<feature type="region of interest" description="Disordered" evidence="1">
    <location>
        <begin position="1"/>
        <end position="101"/>
    </location>
</feature>
<protein>
    <submittedName>
        <fullName evidence="2">Uncharacterized protein</fullName>
    </submittedName>
</protein>
<evidence type="ECO:0000313" key="3">
    <source>
        <dbReference type="Proteomes" id="UP000298652"/>
    </source>
</evidence>
<feature type="compositionally biased region" description="Acidic residues" evidence="1">
    <location>
        <begin position="143"/>
        <end position="160"/>
    </location>
</feature>
<reference evidence="2" key="1">
    <citation type="submission" date="2019-03" db="EMBL/GenBank/DDBJ databases">
        <title>WGS assembly of Setaria viridis.</title>
        <authorList>
            <person name="Huang P."/>
            <person name="Jenkins J."/>
            <person name="Grimwood J."/>
            <person name="Barry K."/>
            <person name="Healey A."/>
            <person name="Mamidi S."/>
            <person name="Sreedasyam A."/>
            <person name="Shu S."/>
            <person name="Feldman M."/>
            <person name="Wu J."/>
            <person name="Yu Y."/>
            <person name="Chen C."/>
            <person name="Johnson J."/>
            <person name="Rokhsar D."/>
            <person name="Baxter I."/>
            <person name="Schmutz J."/>
            <person name="Brutnell T."/>
            <person name="Kellogg E."/>
        </authorList>
    </citation>
    <scope>NUCLEOTIDE SEQUENCE [LARGE SCALE GENOMIC DNA]</scope>
</reference>
<feature type="compositionally biased region" description="Gly residues" evidence="1">
    <location>
        <begin position="22"/>
        <end position="56"/>
    </location>
</feature>
<sequence length="310" mass="33322">MLRGEGAPRGRGSRTLGLHGPRSGGRGGSGSRAGGGGRGGGGSKGASGSRGAGSSGGRSRVPATRPLFVGSLPDGAGSSGGRSGGRSYGRRRRSSGRGVLHCDNGKYSECKKFQYGVLDYIDHLEEMFHDVVVDGSTSFVAGCEEDEDQDGEDVQEEDQYGPDGFVNEYEDGPVSNSNKKRASITSTKSTATSPRKKSKSPLMKMVSSLVEKLSTSDKDDNLLRNVGESLATSLNEKRQKLNPMQEMVQSVKKCQQLALECGATLETVEFYAGRHLFKDPYEREIFCNIPTPEGRLLHLKRYCKENNIVE</sequence>
<name>A0A4U6TKN5_SETVI</name>
<evidence type="ECO:0000256" key="1">
    <source>
        <dbReference type="SAM" id="MobiDB-lite"/>
    </source>
</evidence>
<gene>
    <name evidence="2" type="ORF">SEVIR_8G187200v2</name>
</gene>
<organism evidence="2 3">
    <name type="scientific">Setaria viridis</name>
    <name type="common">Green bristlegrass</name>
    <name type="synonym">Setaria italica subsp. viridis</name>
    <dbReference type="NCBI Taxonomy" id="4556"/>
    <lineage>
        <taxon>Eukaryota</taxon>
        <taxon>Viridiplantae</taxon>
        <taxon>Streptophyta</taxon>
        <taxon>Embryophyta</taxon>
        <taxon>Tracheophyta</taxon>
        <taxon>Spermatophyta</taxon>
        <taxon>Magnoliopsida</taxon>
        <taxon>Liliopsida</taxon>
        <taxon>Poales</taxon>
        <taxon>Poaceae</taxon>
        <taxon>PACMAD clade</taxon>
        <taxon>Panicoideae</taxon>
        <taxon>Panicodae</taxon>
        <taxon>Paniceae</taxon>
        <taxon>Cenchrinae</taxon>
        <taxon>Setaria</taxon>
    </lineage>
</organism>
<proteinExistence type="predicted"/>
<feature type="compositionally biased region" description="Low complexity" evidence="1">
    <location>
        <begin position="183"/>
        <end position="193"/>
    </location>
</feature>
<keyword evidence="3" id="KW-1185">Reference proteome</keyword>
<feature type="compositionally biased region" description="Gly residues" evidence="1">
    <location>
        <begin position="77"/>
        <end position="87"/>
    </location>
</feature>